<comment type="caution">
    <text evidence="1">The sequence shown here is derived from an EMBL/GenBank/DDBJ whole genome shotgun (WGS) entry which is preliminary data.</text>
</comment>
<dbReference type="AlphaFoldDB" id="A0A2M6W1W3"/>
<protein>
    <recommendedName>
        <fullName evidence="3">Glycosyltransferase 2-like domain-containing protein</fullName>
    </recommendedName>
</protein>
<evidence type="ECO:0000313" key="2">
    <source>
        <dbReference type="Proteomes" id="UP000229362"/>
    </source>
</evidence>
<accession>A0A2M6W1W3</accession>
<dbReference type="Gene3D" id="3.90.550.10">
    <property type="entry name" value="Spore Coat Polysaccharide Biosynthesis Protein SpsA, Chain A"/>
    <property type="match status" value="1"/>
</dbReference>
<dbReference type="SUPFAM" id="SSF53448">
    <property type="entry name" value="Nucleotide-diphospho-sugar transferases"/>
    <property type="match status" value="1"/>
</dbReference>
<sequence length="147" mass="16241">MIPQKRNIFCIIVHFGSQEDTNLLLRQLCSGPRMPKRVVVVDHARVPLVAPSSVYSVIIEIVRPGRNAGYAAGINVGMEALAGTIEPSDVVVCMNNDIQVSSTVLSHVYEQVHEGVIAGHHIWGVNLFSGRTIQEDFSQHRAWYVLP</sequence>
<organism evidence="1 2">
    <name type="scientific">Candidatus Magasanikbacteria bacterium CG10_big_fil_rev_8_21_14_0_10_43_6</name>
    <dbReference type="NCBI Taxonomy" id="1974650"/>
    <lineage>
        <taxon>Bacteria</taxon>
        <taxon>Candidatus Magasanikiibacteriota</taxon>
    </lineage>
</organism>
<name>A0A2M6W1W3_9BACT</name>
<reference evidence="2" key="1">
    <citation type="submission" date="2017-09" db="EMBL/GenBank/DDBJ databases">
        <title>Depth-based differentiation of microbial function through sediment-hosted aquifers and enrichment of novel symbionts in the deep terrestrial subsurface.</title>
        <authorList>
            <person name="Probst A.J."/>
            <person name="Ladd B."/>
            <person name="Jarett J.K."/>
            <person name="Geller-Mcgrath D.E."/>
            <person name="Sieber C.M.K."/>
            <person name="Emerson J.B."/>
            <person name="Anantharaman K."/>
            <person name="Thomas B.C."/>
            <person name="Malmstrom R."/>
            <person name="Stieglmeier M."/>
            <person name="Klingl A."/>
            <person name="Woyke T."/>
            <person name="Ryan C.M."/>
            <person name="Banfield J.F."/>
        </authorList>
    </citation>
    <scope>NUCLEOTIDE SEQUENCE [LARGE SCALE GENOMIC DNA]</scope>
</reference>
<proteinExistence type="predicted"/>
<dbReference type="EMBL" id="PFBZ01000053">
    <property type="protein sequence ID" value="PIT86794.1"/>
    <property type="molecule type" value="Genomic_DNA"/>
</dbReference>
<gene>
    <name evidence="1" type="ORF">COU33_01175</name>
</gene>
<evidence type="ECO:0008006" key="3">
    <source>
        <dbReference type="Google" id="ProtNLM"/>
    </source>
</evidence>
<evidence type="ECO:0000313" key="1">
    <source>
        <dbReference type="EMBL" id="PIT86794.1"/>
    </source>
</evidence>
<feature type="non-terminal residue" evidence="1">
    <location>
        <position position="147"/>
    </location>
</feature>
<dbReference type="InterPro" id="IPR029044">
    <property type="entry name" value="Nucleotide-diphossugar_trans"/>
</dbReference>
<dbReference type="Proteomes" id="UP000229362">
    <property type="component" value="Unassembled WGS sequence"/>
</dbReference>